<accession>A0A9R1SAN7</accession>
<sequence length="799" mass="87458">MLPFYIFTLLYFAHVQQPTAAQITAPWEVNALRAIRGSLSDPNGFLNSWNRGDPCVANWTRVICYNVTAKDDGYFHVQELQLLRLGLSGTLAPELGQLSRMKIMDFMWNKITGSIPKEVGNITSLELLLVNGNQLTGSLPEEIGFLPNLNRIQIDQNNISGPIPKSFANLNKTKHFHMNNNSLSGQIPPELSRLPSLVHMLLDNNNLSGYLPPELAQLPKLLIIQLDNNNFSGSSIPPSYGNITTLLKLSLRNCSLEGPAPDVSGIPQLGYLDVSWNQLTGPIPSGQLASNITTIDFSHNRLNGSIPASFSGLPNLQRLSLDNNNLDGSVPSDVWRNIDFSGNRSLILDFQNNALTNLSNPLTPPANVTIMLSGNPVCQSQNQLNIAQYCQSAPEVNPGGGSIDNSTLCAPCATDLPLESVLKAPNPCSCGVPLYVDYRLKSPGFWDFVPYEAQFQEYLSSGLFLNSYQLEVTTFMWEEGPRLKMTLKLFPNNTILFNSGEVQRLRYMFTGWLIADSDIFGPYELINFDPGWYEKGSTKKSLSTGAIVGIVIAAFAAAAVLSSLITLILLRRRSRQFSKKRTAKRIPMKIDGVKDFTFEELSNCTNDFSLSRLAPLPDTEGSAPGHVSTVVKGTPGYLDPEYFLTHKLTDKSDVYSLGVVFLELLTGMQPISHGKNLVREVVAANQSGMILSVVDLRMGALPGECVERFAALGLRCCRDETDARPSMAEVVRELEAIWQMTPDTDGVPSESVAMDPTHTPASSSTATGSRMGHDQYDMSTSDVSGSNLLSGVVPSINPR</sequence>
<comment type="subcellular location">
    <subcellularLocation>
        <location evidence="1">Membrane</location>
    </subcellularLocation>
</comment>
<dbReference type="GO" id="GO:0016020">
    <property type="term" value="C:membrane"/>
    <property type="evidence" value="ECO:0007669"/>
    <property type="project" value="UniProtKB-SubCell"/>
</dbReference>
<dbReference type="Pfam" id="PF08263">
    <property type="entry name" value="LRRNT_2"/>
    <property type="match status" value="1"/>
</dbReference>
<keyword evidence="8" id="KW-0677">Repeat</keyword>
<dbReference type="PANTHER" id="PTHR45974:SF134">
    <property type="entry name" value="OS01G0960400 PROTEIN"/>
    <property type="match status" value="1"/>
</dbReference>
<evidence type="ECO:0000256" key="12">
    <source>
        <dbReference type="ARBA" id="ARBA00022989"/>
    </source>
</evidence>
<keyword evidence="15" id="KW-0325">Glycoprotein</keyword>
<keyword evidence="14" id="KW-0675">Receptor</keyword>
<comment type="catalytic activity">
    <reaction evidence="17">
        <text>L-seryl-[protein] + ATP = O-phospho-L-seryl-[protein] + ADP + H(+)</text>
        <dbReference type="Rhea" id="RHEA:17989"/>
        <dbReference type="Rhea" id="RHEA-COMP:9863"/>
        <dbReference type="Rhea" id="RHEA-COMP:11604"/>
        <dbReference type="ChEBI" id="CHEBI:15378"/>
        <dbReference type="ChEBI" id="CHEBI:29999"/>
        <dbReference type="ChEBI" id="CHEBI:30616"/>
        <dbReference type="ChEBI" id="CHEBI:83421"/>
        <dbReference type="ChEBI" id="CHEBI:456216"/>
        <dbReference type="EC" id="2.7.11.1"/>
    </reaction>
</comment>
<feature type="signal peptide" evidence="20">
    <location>
        <begin position="1"/>
        <end position="21"/>
    </location>
</feature>
<evidence type="ECO:0000256" key="14">
    <source>
        <dbReference type="ARBA" id="ARBA00023170"/>
    </source>
</evidence>
<proteinExistence type="predicted"/>
<dbReference type="EC" id="2.7.11.1" evidence="2"/>
<dbReference type="InterPro" id="IPR011009">
    <property type="entry name" value="Kinase-like_dom_sf"/>
</dbReference>
<keyword evidence="11" id="KW-0067">ATP-binding</keyword>
<evidence type="ECO:0000256" key="2">
    <source>
        <dbReference type="ARBA" id="ARBA00012513"/>
    </source>
</evidence>
<dbReference type="InterPro" id="IPR000719">
    <property type="entry name" value="Prot_kinase_dom"/>
</dbReference>
<feature type="region of interest" description="Disordered" evidence="18">
    <location>
        <begin position="745"/>
        <end position="799"/>
    </location>
</feature>
<dbReference type="InterPro" id="IPR013210">
    <property type="entry name" value="LRR_N_plant-typ"/>
</dbReference>
<dbReference type="Pfam" id="PF00560">
    <property type="entry name" value="LRR_1"/>
    <property type="match status" value="1"/>
</dbReference>
<keyword evidence="12 19" id="KW-1133">Transmembrane helix</keyword>
<feature type="compositionally biased region" description="Low complexity" evidence="18">
    <location>
        <begin position="756"/>
        <end position="769"/>
    </location>
</feature>
<dbReference type="InterPro" id="IPR001611">
    <property type="entry name" value="Leu-rich_rpt"/>
</dbReference>
<dbReference type="EMBL" id="LT934116">
    <property type="protein sequence ID" value="VAH86781.1"/>
    <property type="molecule type" value="Genomic_DNA"/>
</dbReference>
<keyword evidence="23" id="KW-1185">Reference proteome</keyword>
<dbReference type="PROSITE" id="PS50011">
    <property type="entry name" value="PROTEIN_KINASE_DOM"/>
    <property type="match status" value="1"/>
</dbReference>
<feature type="domain" description="Protein kinase" evidence="21">
    <location>
        <begin position="453"/>
        <end position="737"/>
    </location>
</feature>
<feature type="chain" id="PRO_5040350315" description="non-specific serine/threonine protein kinase" evidence="20">
    <location>
        <begin position="22"/>
        <end position="799"/>
    </location>
</feature>
<dbReference type="SUPFAM" id="SSF56112">
    <property type="entry name" value="Protein kinase-like (PK-like)"/>
    <property type="match status" value="1"/>
</dbReference>
<reference evidence="22 23" key="1">
    <citation type="submission" date="2017-09" db="EMBL/GenBank/DDBJ databases">
        <authorList>
            <consortium name="International Durum Wheat Genome Sequencing Consortium (IDWGSC)"/>
            <person name="Milanesi L."/>
        </authorList>
    </citation>
    <scope>NUCLEOTIDE SEQUENCE [LARGE SCALE GENOMIC DNA]</scope>
    <source>
        <strain evidence="23">cv. Svevo</strain>
    </source>
</reference>
<evidence type="ECO:0000259" key="21">
    <source>
        <dbReference type="PROSITE" id="PS50011"/>
    </source>
</evidence>
<keyword evidence="4" id="KW-0433">Leucine-rich repeat</keyword>
<dbReference type="Gramene" id="TRITD3Bv1G283450.5">
    <property type="protein sequence ID" value="TRITD3Bv1G283450.5"/>
    <property type="gene ID" value="TRITD3Bv1G283450"/>
</dbReference>
<evidence type="ECO:0000313" key="22">
    <source>
        <dbReference type="EMBL" id="VAH86781.1"/>
    </source>
</evidence>
<evidence type="ECO:0000256" key="9">
    <source>
        <dbReference type="ARBA" id="ARBA00022741"/>
    </source>
</evidence>
<comment type="catalytic activity">
    <reaction evidence="16">
        <text>L-threonyl-[protein] + ATP = O-phospho-L-threonyl-[protein] + ADP + H(+)</text>
        <dbReference type="Rhea" id="RHEA:46608"/>
        <dbReference type="Rhea" id="RHEA-COMP:11060"/>
        <dbReference type="Rhea" id="RHEA-COMP:11605"/>
        <dbReference type="ChEBI" id="CHEBI:15378"/>
        <dbReference type="ChEBI" id="CHEBI:30013"/>
        <dbReference type="ChEBI" id="CHEBI:30616"/>
        <dbReference type="ChEBI" id="CHEBI:61977"/>
        <dbReference type="ChEBI" id="CHEBI:456216"/>
        <dbReference type="EC" id="2.7.11.1"/>
    </reaction>
</comment>
<feature type="compositionally biased region" description="Polar residues" evidence="18">
    <location>
        <begin position="777"/>
        <end position="789"/>
    </location>
</feature>
<evidence type="ECO:0000256" key="3">
    <source>
        <dbReference type="ARBA" id="ARBA00022527"/>
    </source>
</evidence>
<evidence type="ECO:0000256" key="10">
    <source>
        <dbReference type="ARBA" id="ARBA00022777"/>
    </source>
</evidence>
<keyword evidence="3" id="KW-0723">Serine/threonine-protein kinase</keyword>
<evidence type="ECO:0000256" key="13">
    <source>
        <dbReference type="ARBA" id="ARBA00023136"/>
    </source>
</evidence>
<dbReference type="Gene3D" id="3.80.10.10">
    <property type="entry name" value="Ribonuclease Inhibitor"/>
    <property type="match status" value="3"/>
</dbReference>
<evidence type="ECO:0000256" key="1">
    <source>
        <dbReference type="ARBA" id="ARBA00004370"/>
    </source>
</evidence>
<dbReference type="GO" id="GO:0005524">
    <property type="term" value="F:ATP binding"/>
    <property type="evidence" value="ECO:0007669"/>
    <property type="project" value="UniProtKB-KW"/>
</dbReference>
<evidence type="ECO:0000256" key="17">
    <source>
        <dbReference type="ARBA" id="ARBA00048679"/>
    </source>
</evidence>
<keyword evidence="7 20" id="KW-0732">Signal</keyword>
<evidence type="ECO:0000256" key="15">
    <source>
        <dbReference type="ARBA" id="ARBA00023180"/>
    </source>
</evidence>
<keyword evidence="6 19" id="KW-0812">Transmembrane</keyword>
<dbReference type="Proteomes" id="UP000324705">
    <property type="component" value="Chromosome 3B"/>
</dbReference>
<evidence type="ECO:0000256" key="7">
    <source>
        <dbReference type="ARBA" id="ARBA00022729"/>
    </source>
</evidence>
<keyword evidence="5" id="KW-0808">Transferase</keyword>
<evidence type="ECO:0000256" key="5">
    <source>
        <dbReference type="ARBA" id="ARBA00022679"/>
    </source>
</evidence>
<dbReference type="SMART" id="SM00369">
    <property type="entry name" value="LRR_TYP"/>
    <property type="match status" value="4"/>
</dbReference>
<dbReference type="Pfam" id="PF00069">
    <property type="entry name" value="Pkinase"/>
    <property type="match status" value="1"/>
</dbReference>
<evidence type="ECO:0000313" key="23">
    <source>
        <dbReference type="Proteomes" id="UP000324705"/>
    </source>
</evidence>
<organism evidence="22 23">
    <name type="scientific">Triticum turgidum subsp. durum</name>
    <name type="common">Durum wheat</name>
    <name type="synonym">Triticum durum</name>
    <dbReference type="NCBI Taxonomy" id="4567"/>
    <lineage>
        <taxon>Eukaryota</taxon>
        <taxon>Viridiplantae</taxon>
        <taxon>Streptophyta</taxon>
        <taxon>Embryophyta</taxon>
        <taxon>Tracheophyta</taxon>
        <taxon>Spermatophyta</taxon>
        <taxon>Magnoliopsida</taxon>
        <taxon>Liliopsida</taxon>
        <taxon>Poales</taxon>
        <taxon>Poaceae</taxon>
        <taxon>BOP clade</taxon>
        <taxon>Pooideae</taxon>
        <taxon>Triticodae</taxon>
        <taxon>Triticeae</taxon>
        <taxon>Triticinae</taxon>
        <taxon>Triticum</taxon>
    </lineage>
</organism>
<dbReference type="SUPFAM" id="SSF52058">
    <property type="entry name" value="L domain-like"/>
    <property type="match status" value="1"/>
</dbReference>
<dbReference type="PANTHER" id="PTHR45974">
    <property type="entry name" value="RECEPTOR-LIKE PROTEIN 55"/>
    <property type="match status" value="1"/>
</dbReference>
<dbReference type="AlphaFoldDB" id="A0A9R1SAN7"/>
<keyword evidence="13 19" id="KW-0472">Membrane</keyword>
<evidence type="ECO:0000256" key="16">
    <source>
        <dbReference type="ARBA" id="ARBA00047899"/>
    </source>
</evidence>
<evidence type="ECO:0000256" key="19">
    <source>
        <dbReference type="SAM" id="Phobius"/>
    </source>
</evidence>
<keyword evidence="9" id="KW-0547">Nucleotide-binding</keyword>
<feature type="transmembrane region" description="Helical" evidence="19">
    <location>
        <begin position="546"/>
        <end position="570"/>
    </location>
</feature>
<protein>
    <recommendedName>
        <fullName evidence="2">non-specific serine/threonine protein kinase</fullName>
        <ecNumber evidence="2">2.7.11.1</ecNumber>
    </recommendedName>
</protein>
<gene>
    <name evidence="22" type="ORF">TRITD_3Bv1G283450</name>
</gene>
<keyword evidence="10" id="KW-0418">Kinase</keyword>
<evidence type="ECO:0000256" key="8">
    <source>
        <dbReference type="ARBA" id="ARBA00022737"/>
    </source>
</evidence>
<evidence type="ECO:0000256" key="20">
    <source>
        <dbReference type="SAM" id="SignalP"/>
    </source>
</evidence>
<evidence type="ECO:0000256" key="4">
    <source>
        <dbReference type="ARBA" id="ARBA00022614"/>
    </source>
</evidence>
<evidence type="ECO:0000256" key="11">
    <source>
        <dbReference type="ARBA" id="ARBA00022840"/>
    </source>
</evidence>
<dbReference type="InterPro" id="IPR003591">
    <property type="entry name" value="Leu-rich_rpt_typical-subtyp"/>
</dbReference>
<dbReference type="FunFam" id="3.80.10.10:FF:000387">
    <property type="entry name" value="Probable LRR receptor-like serine/threonine-protein kinase At1g06840"/>
    <property type="match status" value="1"/>
</dbReference>
<dbReference type="InterPro" id="IPR032675">
    <property type="entry name" value="LRR_dom_sf"/>
</dbReference>
<name>A0A9R1SAN7_TRITD</name>
<evidence type="ECO:0000256" key="18">
    <source>
        <dbReference type="SAM" id="MobiDB-lite"/>
    </source>
</evidence>
<dbReference type="Gene3D" id="1.10.510.10">
    <property type="entry name" value="Transferase(Phosphotransferase) domain 1"/>
    <property type="match status" value="1"/>
</dbReference>
<dbReference type="GO" id="GO:0004674">
    <property type="term" value="F:protein serine/threonine kinase activity"/>
    <property type="evidence" value="ECO:0007669"/>
    <property type="project" value="UniProtKB-KW"/>
</dbReference>
<dbReference type="Pfam" id="PF13855">
    <property type="entry name" value="LRR_8"/>
    <property type="match status" value="2"/>
</dbReference>
<evidence type="ECO:0000256" key="6">
    <source>
        <dbReference type="ARBA" id="ARBA00022692"/>
    </source>
</evidence>